<dbReference type="InterPro" id="IPR017633">
    <property type="entry name" value="Benz-CoA_dihydrodiol_lyase"/>
</dbReference>
<feature type="region of interest" description="Disordered" evidence="1">
    <location>
        <begin position="1"/>
        <end position="22"/>
    </location>
</feature>
<evidence type="ECO:0000313" key="2">
    <source>
        <dbReference type="EMBL" id="CAB3736583.1"/>
    </source>
</evidence>
<sequence>MSSTNNGVNTHGANANGANSRVDFRTQPDQYRHWRLTFDGPVATLAMDVAEDGGLRPGYKLKLNSYDLGVDIELHDALQRIRFEHPEVRSVVVTSMKDRIFCSGANIFMLGLSSHAWKVNFCKFTNETRNGIEDSSRHSGLKFIAALNGACAGGGYELALACDEILLIDDRSSSVALPEVPLLGVLPGTGGLTRVTDKRRVRHDHADIFCTLVEGVRGQRAKDWRLVDDVVKPARFEAAVRERALALAEGSTRQANEAGIALTPIERTEGANSLSYRYVDIQLDREKRQATWTVRAPIGPVESELADIIAAGANWWPLRMARELDDAILSMRTNELDIGTWVLKTEGDPAAVLAADAALERHAGHWFVRETAGMLRRTLARLDVTSRSLFALIEPGSCFVGTLLELALAADRSYMLDNEADVEDNVETPAARAQIVVGERNFGAYPLVNGQSRLQRRFYEETAPLEAVRARAGQALSAADALELGLVTFAPDSIDWDDEVRMMLEERRALSPDALTGLEANLRFGGKETMETRIFGRLTAWQNWIFNRPNAAGDKGALKLYGKGEQAAFDWNRV</sequence>
<dbReference type="Pfam" id="PF00378">
    <property type="entry name" value="ECH_1"/>
    <property type="match status" value="1"/>
</dbReference>
<evidence type="ECO:0000256" key="1">
    <source>
        <dbReference type="SAM" id="MobiDB-lite"/>
    </source>
</evidence>
<feature type="compositionally biased region" description="Polar residues" evidence="1">
    <location>
        <begin position="1"/>
        <end position="19"/>
    </location>
</feature>
<name>A0A6S7AUC9_9BURK</name>
<dbReference type="RefSeq" id="WP_175171453.1">
    <property type="nucleotide sequence ID" value="NZ_CADIJQ010000011.1"/>
</dbReference>
<gene>
    <name evidence="2" type="primary">boxC</name>
    <name evidence="2" type="ORF">LMG3441_05191</name>
</gene>
<dbReference type="Proteomes" id="UP000494269">
    <property type="component" value="Unassembled WGS sequence"/>
</dbReference>
<dbReference type="EMBL" id="CADIJQ010000011">
    <property type="protein sequence ID" value="CAB3736583.1"/>
    <property type="molecule type" value="Genomic_DNA"/>
</dbReference>
<dbReference type="InterPro" id="IPR029045">
    <property type="entry name" value="ClpP/crotonase-like_dom_sf"/>
</dbReference>
<dbReference type="InterPro" id="IPR001753">
    <property type="entry name" value="Enoyl-CoA_hydra/iso"/>
</dbReference>
<protein>
    <submittedName>
        <fullName evidence="2">Benzoyl-CoA-dihydrodiol lyase</fullName>
        <ecNumber evidence="2">4.1.2.44</ecNumber>
    </submittedName>
</protein>
<dbReference type="GO" id="GO:0006635">
    <property type="term" value="P:fatty acid beta-oxidation"/>
    <property type="evidence" value="ECO:0007669"/>
    <property type="project" value="TreeGrafter"/>
</dbReference>
<dbReference type="SUPFAM" id="SSF52096">
    <property type="entry name" value="ClpP/crotonase"/>
    <property type="match status" value="2"/>
</dbReference>
<organism evidence="2 3">
    <name type="scientific">Achromobacter kerstersii</name>
    <dbReference type="NCBI Taxonomy" id="1353890"/>
    <lineage>
        <taxon>Bacteria</taxon>
        <taxon>Pseudomonadati</taxon>
        <taxon>Pseudomonadota</taxon>
        <taxon>Betaproteobacteria</taxon>
        <taxon>Burkholderiales</taxon>
        <taxon>Alcaligenaceae</taxon>
        <taxon>Achromobacter</taxon>
    </lineage>
</organism>
<accession>A0A6S7AUC9</accession>
<dbReference type="CDD" id="cd06558">
    <property type="entry name" value="crotonase-like"/>
    <property type="match status" value="1"/>
</dbReference>
<reference evidence="2 3" key="1">
    <citation type="submission" date="2020-04" db="EMBL/GenBank/DDBJ databases">
        <authorList>
            <person name="De Canck E."/>
        </authorList>
    </citation>
    <scope>NUCLEOTIDE SEQUENCE [LARGE SCALE GENOMIC DNA]</scope>
    <source>
        <strain evidence="2 3">LMG 3441</strain>
    </source>
</reference>
<dbReference type="EC" id="4.1.2.44" evidence="2"/>
<dbReference type="PANTHER" id="PTHR11941">
    <property type="entry name" value="ENOYL-COA HYDRATASE-RELATED"/>
    <property type="match status" value="1"/>
</dbReference>
<dbReference type="AlphaFoldDB" id="A0A6S7AUC9"/>
<dbReference type="GO" id="GO:0016829">
    <property type="term" value="F:lyase activity"/>
    <property type="evidence" value="ECO:0007669"/>
    <property type="project" value="UniProtKB-KW"/>
</dbReference>
<proteinExistence type="predicted"/>
<keyword evidence="3" id="KW-1185">Reference proteome</keyword>
<dbReference type="Gene3D" id="3.90.226.10">
    <property type="entry name" value="2-enoyl-CoA Hydratase, Chain A, domain 1"/>
    <property type="match status" value="2"/>
</dbReference>
<dbReference type="PANTHER" id="PTHR11941:SF54">
    <property type="entry name" value="ENOYL-COA HYDRATASE, MITOCHONDRIAL"/>
    <property type="match status" value="1"/>
</dbReference>
<keyword evidence="2" id="KW-0456">Lyase</keyword>
<dbReference type="NCBIfam" id="TIGR03222">
    <property type="entry name" value="benzo_boxC"/>
    <property type="match status" value="1"/>
</dbReference>
<evidence type="ECO:0000313" key="3">
    <source>
        <dbReference type="Proteomes" id="UP000494269"/>
    </source>
</evidence>